<dbReference type="Proteomes" id="UP000317036">
    <property type="component" value="Unassembled WGS sequence"/>
</dbReference>
<organism evidence="5 6">
    <name type="scientific">Paenibacillus cremeus</name>
    <dbReference type="NCBI Taxonomy" id="2163881"/>
    <lineage>
        <taxon>Bacteria</taxon>
        <taxon>Bacillati</taxon>
        <taxon>Bacillota</taxon>
        <taxon>Bacilli</taxon>
        <taxon>Bacillales</taxon>
        <taxon>Paenibacillaceae</taxon>
        <taxon>Paenibacillus</taxon>
    </lineage>
</organism>
<keyword evidence="3" id="KW-0804">Transcription</keyword>
<dbReference type="Gene3D" id="1.10.10.60">
    <property type="entry name" value="Homeodomain-like"/>
    <property type="match status" value="2"/>
</dbReference>
<dbReference type="PROSITE" id="PS01124">
    <property type="entry name" value="HTH_ARAC_FAMILY_2"/>
    <property type="match status" value="1"/>
</dbReference>
<keyword evidence="2" id="KW-0238">DNA-binding</keyword>
<dbReference type="RefSeq" id="WP_144855114.1">
    <property type="nucleotide sequence ID" value="NZ_VNJI01000091.1"/>
</dbReference>
<dbReference type="EMBL" id="VNJI01000091">
    <property type="protein sequence ID" value="TVX98572.1"/>
    <property type="molecule type" value="Genomic_DNA"/>
</dbReference>
<dbReference type="AlphaFoldDB" id="A0A559JFB5"/>
<dbReference type="Pfam" id="PF12833">
    <property type="entry name" value="HTH_18"/>
    <property type="match status" value="1"/>
</dbReference>
<dbReference type="InterPro" id="IPR009057">
    <property type="entry name" value="Homeodomain-like_sf"/>
</dbReference>
<comment type="caution">
    <text evidence="5">The sequence shown here is derived from an EMBL/GenBank/DDBJ whole genome shotgun (WGS) entry which is preliminary data.</text>
</comment>
<sequence>MEGELSPGAQASHQYSETVQLAISYISEHYLEPLKIKDIACHVHISPSYFSRLFKRTTGCTVAEYITKLKLRVAKELLAGTVSPLGEIAQTTGFCSQSYFTKTFKQIEGMTSLEYRRNMRMDQ</sequence>
<dbReference type="OrthoDB" id="247151at2"/>
<evidence type="ECO:0000256" key="3">
    <source>
        <dbReference type="ARBA" id="ARBA00023163"/>
    </source>
</evidence>
<evidence type="ECO:0000256" key="1">
    <source>
        <dbReference type="ARBA" id="ARBA00023015"/>
    </source>
</evidence>
<dbReference type="SMART" id="SM00342">
    <property type="entry name" value="HTH_ARAC"/>
    <property type="match status" value="1"/>
</dbReference>
<reference evidence="5 6" key="1">
    <citation type="submission" date="2019-07" db="EMBL/GenBank/DDBJ databases">
        <authorList>
            <person name="Kim J."/>
        </authorList>
    </citation>
    <scope>NUCLEOTIDE SEQUENCE [LARGE SCALE GENOMIC DNA]</scope>
    <source>
        <strain evidence="5 6">JC52</strain>
    </source>
</reference>
<dbReference type="GO" id="GO:0043565">
    <property type="term" value="F:sequence-specific DNA binding"/>
    <property type="evidence" value="ECO:0007669"/>
    <property type="project" value="InterPro"/>
</dbReference>
<feature type="domain" description="HTH araC/xylS-type" evidence="4">
    <location>
        <begin position="20"/>
        <end position="118"/>
    </location>
</feature>
<keyword evidence="1" id="KW-0805">Transcription regulation</keyword>
<name>A0A559JFB5_9BACL</name>
<protein>
    <submittedName>
        <fullName evidence="5">Helix-turn-helix transcriptional regulator</fullName>
    </submittedName>
</protein>
<dbReference type="SUPFAM" id="SSF46689">
    <property type="entry name" value="Homeodomain-like"/>
    <property type="match status" value="2"/>
</dbReference>
<accession>A0A559JFB5</accession>
<dbReference type="InterPro" id="IPR018060">
    <property type="entry name" value="HTH_AraC"/>
</dbReference>
<keyword evidence="6" id="KW-1185">Reference proteome</keyword>
<evidence type="ECO:0000259" key="4">
    <source>
        <dbReference type="PROSITE" id="PS01124"/>
    </source>
</evidence>
<dbReference type="GO" id="GO:0003700">
    <property type="term" value="F:DNA-binding transcription factor activity"/>
    <property type="evidence" value="ECO:0007669"/>
    <property type="project" value="InterPro"/>
</dbReference>
<dbReference type="PANTHER" id="PTHR43280:SF28">
    <property type="entry name" value="HTH-TYPE TRANSCRIPTIONAL ACTIVATOR RHAS"/>
    <property type="match status" value="1"/>
</dbReference>
<evidence type="ECO:0000313" key="6">
    <source>
        <dbReference type="Proteomes" id="UP000317036"/>
    </source>
</evidence>
<dbReference type="PRINTS" id="PR00032">
    <property type="entry name" value="HTHARAC"/>
</dbReference>
<dbReference type="InterPro" id="IPR020449">
    <property type="entry name" value="Tscrpt_reg_AraC-type_HTH"/>
</dbReference>
<evidence type="ECO:0000256" key="2">
    <source>
        <dbReference type="ARBA" id="ARBA00023125"/>
    </source>
</evidence>
<evidence type="ECO:0000313" key="5">
    <source>
        <dbReference type="EMBL" id="TVX98572.1"/>
    </source>
</evidence>
<dbReference type="PANTHER" id="PTHR43280">
    <property type="entry name" value="ARAC-FAMILY TRANSCRIPTIONAL REGULATOR"/>
    <property type="match status" value="1"/>
</dbReference>
<proteinExistence type="predicted"/>
<gene>
    <name evidence="5" type="ORF">FPZ49_34420</name>
</gene>